<feature type="transmembrane region" description="Helical" evidence="1">
    <location>
        <begin position="96"/>
        <end position="118"/>
    </location>
</feature>
<evidence type="ECO:0000256" key="1">
    <source>
        <dbReference type="SAM" id="Phobius"/>
    </source>
</evidence>
<sequence>MAIIQMLFPAVFYVAASFLADWGKSLLMRSFQMAGFVFYHIICALAVLAFCFMYFRMGMSEKYRNTYNVIGLFAGGFLPIAVLGLAGYAADGSIAVHFWNQLFLCCIVSLASLSAAVWQLRAIKRSKK</sequence>
<accession>A0A926DGR8</accession>
<keyword evidence="1" id="KW-1133">Transmembrane helix</keyword>
<feature type="transmembrane region" description="Helical" evidence="1">
    <location>
        <begin position="67"/>
        <end position="90"/>
    </location>
</feature>
<evidence type="ECO:0000313" key="3">
    <source>
        <dbReference type="Proteomes" id="UP000617951"/>
    </source>
</evidence>
<dbReference type="Proteomes" id="UP000617951">
    <property type="component" value="Unassembled WGS sequence"/>
</dbReference>
<organism evidence="2 3">
    <name type="scientific">Guopingia tenuis</name>
    <dbReference type="NCBI Taxonomy" id="2763656"/>
    <lineage>
        <taxon>Bacteria</taxon>
        <taxon>Bacillati</taxon>
        <taxon>Bacillota</taxon>
        <taxon>Clostridia</taxon>
        <taxon>Christensenellales</taxon>
        <taxon>Christensenellaceae</taxon>
        <taxon>Guopingia</taxon>
    </lineage>
</organism>
<proteinExistence type="predicted"/>
<evidence type="ECO:0008006" key="4">
    <source>
        <dbReference type="Google" id="ProtNLM"/>
    </source>
</evidence>
<dbReference type="EMBL" id="JACRSS010000001">
    <property type="protein sequence ID" value="MBC8537856.1"/>
    <property type="molecule type" value="Genomic_DNA"/>
</dbReference>
<name>A0A926DGR8_9FIRM</name>
<feature type="transmembrane region" description="Helical" evidence="1">
    <location>
        <begin position="36"/>
        <end position="55"/>
    </location>
</feature>
<comment type="caution">
    <text evidence="2">The sequence shown here is derived from an EMBL/GenBank/DDBJ whole genome shotgun (WGS) entry which is preliminary data.</text>
</comment>
<protein>
    <recommendedName>
        <fullName evidence="4">Transmembrane protein</fullName>
    </recommendedName>
</protein>
<keyword evidence="1" id="KW-0812">Transmembrane</keyword>
<gene>
    <name evidence="2" type="ORF">H8693_02765</name>
</gene>
<dbReference type="RefSeq" id="WP_249279692.1">
    <property type="nucleotide sequence ID" value="NZ_JACRSS010000001.1"/>
</dbReference>
<reference evidence="2" key="1">
    <citation type="submission" date="2020-08" db="EMBL/GenBank/DDBJ databases">
        <title>Genome public.</title>
        <authorList>
            <person name="Liu C."/>
            <person name="Sun Q."/>
        </authorList>
    </citation>
    <scope>NUCLEOTIDE SEQUENCE</scope>
    <source>
        <strain evidence="2">NSJ-63</strain>
    </source>
</reference>
<evidence type="ECO:0000313" key="2">
    <source>
        <dbReference type="EMBL" id="MBC8537856.1"/>
    </source>
</evidence>
<keyword evidence="3" id="KW-1185">Reference proteome</keyword>
<dbReference type="AlphaFoldDB" id="A0A926DGR8"/>
<keyword evidence="1" id="KW-0472">Membrane</keyword>